<evidence type="ECO:0000259" key="7">
    <source>
        <dbReference type="PROSITE" id="PS50240"/>
    </source>
</evidence>
<dbReference type="SUPFAM" id="SSF50494">
    <property type="entry name" value="Trypsin-like serine proteases"/>
    <property type="match status" value="2"/>
</dbReference>
<dbReference type="EMBL" id="JAHUTJ010049154">
    <property type="protein sequence ID" value="MED6282583.1"/>
    <property type="molecule type" value="Genomic_DNA"/>
</dbReference>
<dbReference type="PANTHER" id="PTHR24253:SF144">
    <property type="entry name" value="CHYMOTRYPSIN-LIKE PROTEASE CTRL-1-RELATED"/>
    <property type="match status" value="1"/>
</dbReference>
<proteinExistence type="predicted"/>
<evidence type="ECO:0000313" key="8">
    <source>
        <dbReference type="EMBL" id="MED6282583.1"/>
    </source>
</evidence>
<dbReference type="InterPro" id="IPR001254">
    <property type="entry name" value="Trypsin_dom"/>
</dbReference>
<protein>
    <recommendedName>
        <fullName evidence="7">Peptidase S1 domain-containing protein</fullName>
    </recommendedName>
</protein>
<keyword evidence="1" id="KW-0645">Protease</keyword>
<accession>A0ABU7E8M1</accession>
<feature type="domain" description="Peptidase S1" evidence="7">
    <location>
        <begin position="98"/>
        <end position="141"/>
    </location>
</feature>
<keyword evidence="9" id="KW-1185">Reference proteome</keyword>
<dbReference type="PROSITE" id="PS00134">
    <property type="entry name" value="TRYPSIN_HIS"/>
    <property type="match status" value="1"/>
</dbReference>
<keyword evidence="5" id="KW-1015">Disulfide bond</keyword>
<evidence type="ECO:0000256" key="4">
    <source>
        <dbReference type="ARBA" id="ARBA00022825"/>
    </source>
</evidence>
<gene>
    <name evidence="8" type="ORF">CHARACLAT_033703</name>
</gene>
<feature type="non-terminal residue" evidence="8">
    <location>
        <position position="1"/>
    </location>
</feature>
<keyword evidence="2" id="KW-0732">Signal</keyword>
<evidence type="ECO:0000256" key="5">
    <source>
        <dbReference type="ARBA" id="ARBA00023157"/>
    </source>
</evidence>
<name>A0ABU7E8M1_9TELE</name>
<dbReference type="Proteomes" id="UP001352852">
    <property type="component" value="Unassembled WGS sequence"/>
</dbReference>
<dbReference type="InterPro" id="IPR009003">
    <property type="entry name" value="Peptidase_S1_PA"/>
</dbReference>
<reference evidence="8 9" key="1">
    <citation type="submission" date="2021-06" db="EMBL/GenBank/DDBJ databases">
        <authorList>
            <person name="Palmer J.M."/>
        </authorList>
    </citation>
    <scope>NUCLEOTIDE SEQUENCE [LARGE SCALE GENOMIC DNA]</scope>
    <source>
        <strain evidence="8 9">CL_MEX2019</strain>
        <tissue evidence="8">Muscle</tissue>
    </source>
</reference>
<keyword evidence="6" id="KW-0325">Glycoprotein</keyword>
<keyword evidence="4" id="KW-0720">Serine protease</keyword>
<evidence type="ECO:0000256" key="1">
    <source>
        <dbReference type="ARBA" id="ARBA00022670"/>
    </source>
</evidence>
<organism evidence="8 9">
    <name type="scientific">Characodon lateralis</name>
    <dbReference type="NCBI Taxonomy" id="208331"/>
    <lineage>
        <taxon>Eukaryota</taxon>
        <taxon>Metazoa</taxon>
        <taxon>Chordata</taxon>
        <taxon>Craniata</taxon>
        <taxon>Vertebrata</taxon>
        <taxon>Euteleostomi</taxon>
        <taxon>Actinopterygii</taxon>
        <taxon>Neopterygii</taxon>
        <taxon>Teleostei</taxon>
        <taxon>Neoteleostei</taxon>
        <taxon>Acanthomorphata</taxon>
        <taxon>Ovalentaria</taxon>
        <taxon>Atherinomorphae</taxon>
        <taxon>Cyprinodontiformes</taxon>
        <taxon>Goodeidae</taxon>
        <taxon>Characodon</taxon>
    </lineage>
</organism>
<dbReference type="InterPro" id="IPR018114">
    <property type="entry name" value="TRYPSIN_HIS"/>
</dbReference>
<comment type="caution">
    <text evidence="8">The sequence shown here is derived from an EMBL/GenBank/DDBJ whole genome shotgun (WGS) entry which is preliminary data.</text>
</comment>
<feature type="domain" description="Peptidase S1" evidence="7">
    <location>
        <begin position="1"/>
        <end position="51"/>
    </location>
</feature>
<evidence type="ECO:0000313" key="9">
    <source>
        <dbReference type="Proteomes" id="UP001352852"/>
    </source>
</evidence>
<dbReference type="PANTHER" id="PTHR24253">
    <property type="entry name" value="TRANSMEMBRANE PROTEASE SERINE"/>
    <property type="match status" value="1"/>
</dbReference>
<sequence>GDYGGPLVSKQGGRWVQAGIVSFSFGCAKPYFPAVYTRVSQYNNWINSQITRNQPGFINFISIGTESDLNVSCTTPTFTPITVNISEVCGQPSLNTRIVGGDAAPPGRWPWQVSLHIFDHFCGGSLINNQWVLTAAHCVQG</sequence>
<dbReference type="Pfam" id="PF00089">
    <property type="entry name" value="Trypsin"/>
    <property type="match status" value="2"/>
</dbReference>
<keyword evidence="3" id="KW-0378">Hydrolase</keyword>
<evidence type="ECO:0000256" key="6">
    <source>
        <dbReference type="ARBA" id="ARBA00023180"/>
    </source>
</evidence>
<evidence type="ECO:0000256" key="3">
    <source>
        <dbReference type="ARBA" id="ARBA00022801"/>
    </source>
</evidence>
<evidence type="ECO:0000256" key="2">
    <source>
        <dbReference type="ARBA" id="ARBA00022729"/>
    </source>
</evidence>
<dbReference type="Gene3D" id="2.40.10.10">
    <property type="entry name" value="Trypsin-like serine proteases"/>
    <property type="match status" value="2"/>
</dbReference>
<dbReference type="PROSITE" id="PS50240">
    <property type="entry name" value="TRYPSIN_DOM"/>
    <property type="match status" value="2"/>
</dbReference>
<dbReference type="InterPro" id="IPR043504">
    <property type="entry name" value="Peptidase_S1_PA_chymotrypsin"/>
</dbReference>